<feature type="compositionally biased region" description="Acidic residues" evidence="1">
    <location>
        <begin position="344"/>
        <end position="359"/>
    </location>
</feature>
<feature type="region of interest" description="Disordered" evidence="1">
    <location>
        <begin position="471"/>
        <end position="493"/>
    </location>
</feature>
<name>A0A7C8PQ67_ORBOL</name>
<feature type="compositionally biased region" description="Low complexity" evidence="1">
    <location>
        <begin position="53"/>
        <end position="95"/>
    </location>
</feature>
<dbReference type="EMBL" id="JAABOE010000078">
    <property type="protein sequence ID" value="KAF3169718.1"/>
    <property type="molecule type" value="Genomic_DNA"/>
</dbReference>
<feature type="compositionally biased region" description="Polar residues" evidence="1">
    <location>
        <begin position="1"/>
        <end position="14"/>
    </location>
</feature>
<organism evidence="2 3">
    <name type="scientific">Orbilia oligospora</name>
    <name type="common">Nematode-trapping fungus</name>
    <name type="synonym">Arthrobotrys oligospora</name>
    <dbReference type="NCBI Taxonomy" id="2813651"/>
    <lineage>
        <taxon>Eukaryota</taxon>
        <taxon>Fungi</taxon>
        <taxon>Dikarya</taxon>
        <taxon>Ascomycota</taxon>
        <taxon>Pezizomycotina</taxon>
        <taxon>Orbiliomycetes</taxon>
        <taxon>Orbiliales</taxon>
        <taxon>Orbiliaceae</taxon>
        <taxon>Orbilia</taxon>
    </lineage>
</organism>
<evidence type="ECO:0000256" key="1">
    <source>
        <dbReference type="SAM" id="MobiDB-lite"/>
    </source>
</evidence>
<reference evidence="2 3" key="1">
    <citation type="submission" date="2019-06" db="EMBL/GenBank/DDBJ databases">
        <authorList>
            <person name="Palmer J.M."/>
        </authorList>
    </citation>
    <scope>NUCLEOTIDE SEQUENCE [LARGE SCALE GENOMIC DNA]</scope>
    <source>
        <strain evidence="2 3">TWF788</strain>
    </source>
</reference>
<gene>
    <name evidence="2" type="ORF">TWF788_010393</name>
</gene>
<evidence type="ECO:0000313" key="3">
    <source>
        <dbReference type="Proteomes" id="UP000479691"/>
    </source>
</evidence>
<evidence type="ECO:0000313" key="2">
    <source>
        <dbReference type="EMBL" id="KAF3169718.1"/>
    </source>
</evidence>
<feature type="region of interest" description="Disordered" evidence="1">
    <location>
        <begin position="1"/>
        <end position="225"/>
    </location>
</feature>
<sequence>MVSTRSSSRGSNKPVTGIGCQLSPTRGQQCSSANGEHSHQLPNAASQAQNRTSKSQSSKKSSQAQNKTNESQSSKKSSQAQNKTNKSQSSKKSASIEPAAPRRSARLSGASPSQASLKVLQSPEELPPTQHRTIRKIPTAKSEPAAQKAKSGHSRKRPFTEPLLETPVASTGALHQQAKAPKEPSSGERPTKKARTASPEASLPQAAPPNEPQSPEAVAAEIPSAALPPRTFRLREKAEDDDECIGDTLIQHVWTQTVYRKWADPEWLAELRGRGITKMSDLPGFDGKGGISRFKLGVQKFFEEELDIEFEREWKKQVDMMRNVDLKWAIDEDTRMSFHYGWQEEMEDEDEDEDEEEEATTSGTTAGKRRRSLADKGGPLPKRRRVLLNRETTPEYIQPDRSLGKQAMKKLGEETRRVLDQVESFLELFEEELCGEGEPSFYKTRLQGVEQRLEELGDKLQKMSEVMGGLNPRLKVQPGRKWGRKTSVGVPHP</sequence>
<accession>A0A7C8PQ67</accession>
<dbReference type="AlphaFoldDB" id="A0A7C8PQ67"/>
<feature type="compositionally biased region" description="Basic and acidic residues" evidence="1">
    <location>
        <begin position="180"/>
        <end position="191"/>
    </location>
</feature>
<comment type="caution">
    <text evidence="2">The sequence shown here is derived from an EMBL/GenBank/DDBJ whole genome shotgun (WGS) entry which is preliminary data.</text>
</comment>
<proteinExistence type="predicted"/>
<dbReference type="Proteomes" id="UP000479691">
    <property type="component" value="Unassembled WGS sequence"/>
</dbReference>
<feature type="compositionally biased region" description="Polar residues" evidence="1">
    <location>
        <begin position="22"/>
        <end position="52"/>
    </location>
</feature>
<feature type="region of interest" description="Disordered" evidence="1">
    <location>
        <begin position="344"/>
        <end position="394"/>
    </location>
</feature>
<protein>
    <submittedName>
        <fullName evidence="2">Uncharacterized protein</fullName>
    </submittedName>
</protein>